<protein>
    <submittedName>
        <fullName evidence="2">Phosphatase 2C-like domain-containing protein</fullName>
    </submittedName>
</protein>
<dbReference type="PANTHER" id="PTHR13832:SF792">
    <property type="entry name" value="GM14286P"/>
    <property type="match status" value="1"/>
</dbReference>
<dbReference type="Pfam" id="PF00481">
    <property type="entry name" value="PP2C"/>
    <property type="match status" value="1"/>
</dbReference>
<dbReference type="AlphaFoldDB" id="A0A835YJE2"/>
<dbReference type="Proteomes" id="UP000664859">
    <property type="component" value="Unassembled WGS sequence"/>
</dbReference>
<sequence>MWHCRHFLLSSRAASLSARRSRTAAAAAAASVAAGIAALPGHCSAALEAARVAPSIGEYNANDPIEDRHMVKETAKGDLLAAVFDGHGGWQAADFAQKRLASVVQLELSNSLAQTPDQISGALSRAFLRVEREFLYQVQSAFELGFGDVARSGACALFAMIRGDNLFVANAGDCRAVLGRRAEDGTARMEAVALSNDHNAREPAEQAKLRALHPTEEDIIRCKRATSCYVKGRLQPTRSLGDAYLKYSEFNREAGAHRSAGRHLPPPYTPPYITADPEVQHHAIDRAVDEFVVLASDGLWDYLSNEEAVAIVGAAALDAGNPRGASDALIREVLERAARHHAVEGGAESLRKLPGGRARRGKHDDLTCVVIYLADKGAHNGGGDAAVAVTHDASPAALPP</sequence>
<dbReference type="GO" id="GO:0004722">
    <property type="term" value="F:protein serine/threonine phosphatase activity"/>
    <property type="evidence" value="ECO:0007669"/>
    <property type="project" value="InterPro"/>
</dbReference>
<dbReference type="InterPro" id="IPR015655">
    <property type="entry name" value="PP2C"/>
</dbReference>
<proteinExistence type="predicted"/>
<accession>A0A835YJE2</accession>
<dbReference type="OrthoDB" id="420076at2759"/>
<feature type="domain" description="PPM-type phosphatase" evidence="1">
    <location>
        <begin position="49"/>
        <end position="373"/>
    </location>
</feature>
<dbReference type="SUPFAM" id="SSF81606">
    <property type="entry name" value="PP2C-like"/>
    <property type="match status" value="1"/>
</dbReference>
<evidence type="ECO:0000313" key="2">
    <source>
        <dbReference type="EMBL" id="KAG5175543.1"/>
    </source>
</evidence>
<dbReference type="CDD" id="cd00143">
    <property type="entry name" value="PP2Cc"/>
    <property type="match status" value="1"/>
</dbReference>
<evidence type="ECO:0000259" key="1">
    <source>
        <dbReference type="PROSITE" id="PS51746"/>
    </source>
</evidence>
<organism evidence="2 3">
    <name type="scientific">Tribonema minus</name>
    <dbReference type="NCBI Taxonomy" id="303371"/>
    <lineage>
        <taxon>Eukaryota</taxon>
        <taxon>Sar</taxon>
        <taxon>Stramenopiles</taxon>
        <taxon>Ochrophyta</taxon>
        <taxon>PX clade</taxon>
        <taxon>Xanthophyceae</taxon>
        <taxon>Tribonematales</taxon>
        <taxon>Tribonemataceae</taxon>
        <taxon>Tribonema</taxon>
    </lineage>
</organism>
<dbReference type="PROSITE" id="PS51746">
    <property type="entry name" value="PPM_2"/>
    <property type="match status" value="1"/>
</dbReference>
<gene>
    <name evidence="2" type="ORF">JKP88DRAFT_270982</name>
</gene>
<evidence type="ECO:0000313" key="3">
    <source>
        <dbReference type="Proteomes" id="UP000664859"/>
    </source>
</evidence>
<dbReference type="SMART" id="SM00332">
    <property type="entry name" value="PP2Cc"/>
    <property type="match status" value="1"/>
</dbReference>
<dbReference type="InterPro" id="IPR036457">
    <property type="entry name" value="PPM-type-like_dom_sf"/>
</dbReference>
<dbReference type="Gene3D" id="3.60.40.10">
    <property type="entry name" value="PPM-type phosphatase domain"/>
    <property type="match status" value="1"/>
</dbReference>
<keyword evidence="3" id="KW-1185">Reference proteome</keyword>
<name>A0A835YJE2_9STRA</name>
<dbReference type="EMBL" id="JAFCMP010000548">
    <property type="protein sequence ID" value="KAG5175543.1"/>
    <property type="molecule type" value="Genomic_DNA"/>
</dbReference>
<dbReference type="PANTHER" id="PTHR13832">
    <property type="entry name" value="PROTEIN PHOSPHATASE 2C"/>
    <property type="match status" value="1"/>
</dbReference>
<reference evidence="2" key="1">
    <citation type="submission" date="2021-02" db="EMBL/GenBank/DDBJ databases">
        <title>First Annotated Genome of the Yellow-green Alga Tribonema minus.</title>
        <authorList>
            <person name="Mahan K.M."/>
        </authorList>
    </citation>
    <scope>NUCLEOTIDE SEQUENCE</scope>
    <source>
        <strain evidence="2">UTEX B ZZ1240</strain>
    </source>
</reference>
<comment type="caution">
    <text evidence="2">The sequence shown here is derived from an EMBL/GenBank/DDBJ whole genome shotgun (WGS) entry which is preliminary data.</text>
</comment>
<dbReference type="InterPro" id="IPR001932">
    <property type="entry name" value="PPM-type_phosphatase-like_dom"/>
</dbReference>